<gene>
    <name evidence="1" type="ORF">AXE65_03620</name>
</gene>
<keyword evidence="2" id="KW-1185">Reference proteome</keyword>
<protein>
    <recommendedName>
        <fullName evidence="3">FagA protein</fullName>
    </recommendedName>
</protein>
<comment type="caution">
    <text evidence="1">The sequence shown here is derived from an EMBL/GenBank/DDBJ whole genome shotgun (WGS) entry which is preliminary data.</text>
</comment>
<evidence type="ECO:0000313" key="2">
    <source>
        <dbReference type="Proteomes" id="UP000072660"/>
    </source>
</evidence>
<accession>A0A139SS03</accession>
<sequence>MSKPWKILLHWLSQQRPDALEHWHWLKSKIRCALDVDDCGLISRFMAEGARLVRQGRLSNWYAASISFRLLIDTAHDPALPWHWRCLCLDYAFAPLATLTAGAQTAEEQQQIDCFTWQLSKPLAPSLPYLALLSKDHD</sequence>
<proteinExistence type="predicted"/>
<dbReference type="RefSeq" id="WP_068390903.1">
    <property type="nucleotide sequence ID" value="NZ_LSZO01000166.1"/>
</dbReference>
<name>A0A139SS03_9GAMM</name>
<dbReference type="AlphaFoldDB" id="A0A139SS03"/>
<dbReference type="OrthoDB" id="8900369at2"/>
<evidence type="ECO:0000313" key="1">
    <source>
        <dbReference type="EMBL" id="KXU37294.1"/>
    </source>
</evidence>
<dbReference type="EMBL" id="LSZO01000166">
    <property type="protein sequence ID" value="KXU37294.1"/>
    <property type="molecule type" value="Genomic_DNA"/>
</dbReference>
<evidence type="ECO:0008006" key="3">
    <source>
        <dbReference type="Google" id="ProtNLM"/>
    </source>
</evidence>
<dbReference type="Proteomes" id="UP000072660">
    <property type="component" value="Unassembled WGS sequence"/>
</dbReference>
<reference evidence="1 2" key="1">
    <citation type="submission" date="2016-02" db="EMBL/GenBank/DDBJ databases">
        <authorList>
            <person name="Wen L."/>
            <person name="He K."/>
            <person name="Yang H."/>
        </authorList>
    </citation>
    <scope>NUCLEOTIDE SEQUENCE [LARGE SCALE GENOMIC DNA]</scope>
    <source>
        <strain evidence="1 2">CV58</strain>
    </source>
</reference>
<organism evidence="1 2">
    <name type="scientific">Ventosimonas gracilis</name>
    <dbReference type="NCBI Taxonomy" id="1680762"/>
    <lineage>
        <taxon>Bacteria</taxon>
        <taxon>Pseudomonadati</taxon>
        <taxon>Pseudomonadota</taxon>
        <taxon>Gammaproteobacteria</taxon>
        <taxon>Pseudomonadales</taxon>
        <taxon>Ventosimonadaceae</taxon>
        <taxon>Ventosimonas</taxon>
    </lineage>
</organism>